<dbReference type="SUPFAM" id="SSF69118">
    <property type="entry name" value="AhpD-like"/>
    <property type="match status" value="1"/>
</dbReference>
<dbReference type="EMBL" id="CAJPDS010000057">
    <property type="protein sequence ID" value="CAF9931044.1"/>
    <property type="molecule type" value="Genomic_DNA"/>
</dbReference>
<dbReference type="Gene3D" id="1.20.1290.10">
    <property type="entry name" value="AhpD-like"/>
    <property type="match status" value="1"/>
</dbReference>
<evidence type="ECO:0000313" key="2">
    <source>
        <dbReference type="Proteomes" id="UP000664521"/>
    </source>
</evidence>
<dbReference type="Proteomes" id="UP000664521">
    <property type="component" value="Unassembled WGS sequence"/>
</dbReference>
<organism evidence="1 2">
    <name type="scientific">Heterodermia speciosa</name>
    <dbReference type="NCBI Taxonomy" id="116794"/>
    <lineage>
        <taxon>Eukaryota</taxon>
        <taxon>Fungi</taxon>
        <taxon>Dikarya</taxon>
        <taxon>Ascomycota</taxon>
        <taxon>Pezizomycotina</taxon>
        <taxon>Lecanoromycetes</taxon>
        <taxon>OSLEUM clade</taxon>
        <taxon>Lecanoromycetidae</taxon>
        <taxon>Caliciales</taxon>
        <taxon>Physciaceae</taxon>
        <taxon>Heterodermia</taxon>
    </lineage>
</organism>
<gene>
    <name evidence="1" type="ORF">HETSPECPRED_007779</name>
</gene>
<comment type="caution">
    <text evidence="1">The sequence shown here is derived from an EMBL/GenBank/DDBJ whole genome shotgun (WGS) entry which is preliminary data.</text>
</comment>
<evidence type="ECO:0008006" key="3">
    <source>
        <dbReference type="Google" id="ProtNLM"/>
    </source>
</evidence>
<dbReference type="OrthoDB" id="5537330at2759"/>
<dbReference type="InterPro" id="IPR029032">
    <property type="entry name" value="AhpD-like"/>
</dbReference>
<proteinExistence type="predicted"/>
<dbReference type="PANTHER" id="PTHR28180">
    <property type="entry name" value="CONSERVED MITOCHONDRIAL PROTEIN-RELATED"/>
    <property type="match status" value="1"/>
</dbReference>
<name>A0A8H3IXH4_9LECA</name>
<dbReference type="InterPro" id="IPR052999">
    <property type="entry name" value="PTS1_Protein"/>
</dbReference>
<accession>A0A8H3IXH4</accession>
<reference evidence="1" key="1">
    <citation type="submission" date="2021-03" db="EMBL/GenBank/DDBJ databases">
        <authorList>
            <person name="Tagirdzhanova G."/>
        </authorList>
    </citation>
    <scope>NUCLEOTIDE SEQUENCE</scope>
</reference>
<sequence>MGTLQDVFMAVQEKTPESLGPNAWYIATAAALVSLGKAEEIGALSVHLTSSVSSEHKSSREQVSKRLRDVLMKEWTLVGIPLVVTAVASLAQAEEDLELDGHLSEKWRNPMHPQEVSQRGTTFMQTLYAQNLTSLFSTWGSHREDFEYLEKNIIYGLYLSDHGVLSPIEAEVVILTAIMCQGLKAPTIWHLRGLRRLGISAEDVEALYVHFGAFPSTSVLSPEFQVMFPDQIENYVAEC</sequence>
<dbReference type="PANTHER" id="PTHR28180:SF5">
    <property type="entry name" value="DNA POLYMERASE ALPHA SUBUNIT B"/>
    <property type="match status" value="1"/>
</dbReference>
<dbReference type="AlphaFoldDB" id="A0A8H3IXH4"/>
<keyword evidence="2" id="KW-1185">Reference proteome</keyword>
<evidence type="ECO:0000313" key="1">
    <source>
        <dbReference type="EMBL" id="CAF9931044.1"/>
    </source>
</evidence>
<protein>
    <recommendedName>
        <fullName evidence="3">Carboxymuconolactone decarboxylase-like domain-containing protein</fullName>
    </recommendedName>
</protein>